<evidence type="ECO:0000256" key="6">
    <source>
        <dbReference type="RuleBase" id="RU004914"/>
    </source>
</evidence>
<keyword evidence="4 6" id="KW-1133">Transmembrane helix</keyword>
<feature type="transmembrane region" description="Helical" evidence="6">
    <location>
        <begin position="294"/>
        <end position="317"/>
    </location>
</feature>
<dbReference type="GO" id="GO:0042910">
    <property type="term" value="F:xenobiotic transmembrane transporter activity"/>
    <property type="evidence" value="ECO:0007669"/>
    <property type="project" value="InterPro"/>
</dbReference>
<dbReference type="CDD" id="cd13132">
    <property type="entry name" value="MATE_eukaryotic"/>
    <property type="match status" value="1"/>
</dbReference>
<dbReference type="InterPro" id="IPR045069">
    <property type="entry name" value="MATE_euk"/>
</dbReference>
<dbReference type="Pfam" id="PF01554">
    <property type="entry name" value="MatE"/>
    <property type="match status" value="2"/>
</dbReference>
<feature type="transmembrane region" description="Helical" evidence="6">
    <location>
        <begin position="338"/>
        <end position="361"/>
    </location>
</feature>
<accession>A0AAD3SEZ4</accession>
<evidence type="ECO:0000313" key="7">
    <source>
        <dbReference type="EMBL" id="GMH09475.1"/>
    </source>
</evidence>
<sequence>MSTPPRLEETEVLPSQPLFPPKWSANFLQIISSELKKQRGIAIPLMAMNLTWFAKIAITTSFLGRLGELQLAGGTLGSTFANVTGFSVLNGLCGAMEPICGQAYGAKNFKLLHKTFFMTTFLLLLVTLPISFLWLNVDRILLHFGQQKDMVAIAKSYLFYLLPDLVATSFLCPLKAYLSCQGITIPTMLCSSLGLVFHIPINILLSRIRGLEGVSMAVWITDIMVVILLAAYVIIMETSKGGAWKEGGWLDQGINDWISLLRLSGPCCLTSCLEWWCYEILVLVTGCLANSRQAVSVLAIVLNFDYLLYSVMLSLATSASTRVSNELGANRADLAYRAALVSLATGFLLGCLGALVMVASRGVWGLLFSHDMGVIRMVRKMMVLMALIETLNFPLVVSGGIIRGTARPRLGMYANVAGFYLLALPLGVALAFTARLGLGGLLMGFMAGTAACLILSVVFIAGIDWAEEAGKAQVLACAGER</sequence>
<feature type="transmembrane region" description="Helical" evidence="6">
    <location>
        <begin position="414"/>
        <end position="434"/>
    </location>
</feature>
<feature type="transmembrane region" description="Helical" evidence="6">
    <location>
        <begin position="116"/>
        <end position="137"/>
    </location>
</feature>
<organism evidence="7 8">
    <name type="scientific">Nepenthes gracilis</name>
    <name type="common">Slender pitcher plant</name>
    <dbReference type="NCBI Taxonomy" id="150966"/>
    <lineage>
        <taxon>Eukaryota</taxon>
        <taxon>Viridiplantae</taxon>
        <taxon>Streptophyta</taxon>
        <taxon>Embryophyta</taxon>
        <taxon>Tracheophyta</taxon>
        <taxon>Spermatophyta</taxon>
        <taxon>Magnoliopsida</taxon>
        <taxon>eudicotyledons</taxon>
        <taxon>Gunneridae</taxon>
        <taxon>Pentapetalae</taxon>
        <taxon>Caryophyllales</taxon>
        <taxon>Nepenthaceae</taxon>
        <taxon>Nepenthes</taxon>
    </lineage>
</organism>
<proteinExistence type="inferred from homology"/>
<dbReference type="PANTHER" id="PTHR11206">
    <property type="entry name" value="MULTIDRUG RESISTANCE PROTEIN"/>
    <property type="match status" value="1"/>
</dbReference>
<feature type="transmembrane region" description="Helical" evidence="6">
    <location>
        <begin position="183"/>
        <end position="205"/>
    </location>
</feature>
<dbReference type="EMBL" id="BSYO01000009">
    <property type="protein sequence ID" value="GMH09475.1"/>
    <property type="molecule type" value="Genomic_DNA"/>
</dbReference>
<feature type="transmembrane region" description="Helical" evidence="6">
    <location>
        <begin position="157"/>
        <end position="177"/>
    </location>
</feature>
<comment type="similarity">
    <text evidence="2 6">Belongs to the multi antimicrobial extrusion (MATE) (TC 2.A.66.1) family.</text>
</comment>
<dbReference type="GO" id="GO:0016020">
    <property type="term" value="C:membrane"/>
    <property type="evidence" value="ECO:0007669"/>
    <property type="project" value="UniProtKB-SubCell"/>
</dbReference>
<dbReference type="Proteomes" id="UP001279734">
    <property type="component" value="Unassembled WGS sequence"/>
</dbReference>
<keyword evidence="3 6" id="KW-0812">Transmembrane</keyword>
<dbReference type="NCBIfam" id="TIGR00797">
    <property type="entry name" value="matE"/>
    <property type="match status" value="1"/>
</dbReference>
<feature type="transmembrane region" description="Helical" evidence="6">
    <location>
        <begin position="381"/>
        <end position="402"/>
    </location>
</feature>
<dbReference type="GO" id="GO:1990961">
    <property type="term" value="P:xenobiotic detoxification by transmembrane export across the plasma membrane"/>
    <property type="evidence" value="ECO:0007669"/>
    <property type="project" value="InterPro"/>
</dbReference>
<name>A0AAD3SEZ4_NEPGR</name>
<keyword evidence="8" id="KW-1185">Reference proteome</keyword>
<evidence type="ECO:0000313" key="8">
    <source>
        <dbReference type="Proteomes" id="UP001279734"/>
    </source>
</evidence>
<feature type="transmembrane region" description="Helical" evidence="6">
    <location>
        <begin position="440"/>
        <end position="463"/>
    </location>
</feature>
<evidence type="ECO:0000256" key="1">
    <source>
        <dbReference type="ARBA" id="ARBA00004141"/>
    </source>
</evidence>
<keyword evidence="5 6" id="KW-0472">Membrane</keyword>
<feature type="transmembrane region" description="Helical" evidence="6">
    <location>
        <begin position="217"/>
        <end position="235"/>
    </location>
</feature>
<comment type="caution">
    <text evidence="7">The sequence shown here is derived from an EMBL/GenBank/DDBJ whole genome shotgun (WGS) entry which is preliminary data.</text>
</comment>
<dbReference type="AlphaFoldDB" id="A0AAD3SEZ4"/>
<evidence type="ECO:0000256" key="3">
    <source>
        <dbReference type="ARBA" id="ARBA00022692"/>
    </source>
</evidence>
<gene>
    <name evidence="7" type="ORF">Nepgr_011316</name>
</gene>
<evidence type="ECO:0000256" key="4">
    <source>
        <dbReference type="ARBA" id="ARBA00022989"/>
    </source>
</evidence>
<reference evidence="7" key="1">
    <citation type="submission" date="2023-05" db="EMBL/GenBank/DDBJ databases">
        <title>Nepenthes gracilis genome sequencing.</title>
        <authorList>
            <person name="Fukushima K."/>
        </authorList>
    </citation>
    <scope>NUCLEOTIDE SEQUENCE</scope>
    <source>
        <strain evidence="7">SING2019-196</strain>
    </source>
</reference>
<dbReference type="InterPro" id="IPR002528">
    <property type="entry name" value="MATE_fam"/>
</dbReference>
<feature type="transmembrane region" description="Helical" evidence="6">
    <location>
        <begin position="41"/>
        <end position="63"/>
    </location>
</feature>
<evidence type="ECO:0000256" key="2">
    <source>
        <dbReference type="ARBA" id="ARBA00010199"/>
    </source>
</evidence>
<dbReference type="GO" id="GO:0015297">
    <property type="term" value="F:antiporter activity"/>
    <property type="evidence" value="ECO:0007669"/>
    <property type="project" value="InterPro"/>
</dbReference>
<protein>
    <recommendedName>
        <fullName evidence="6">Protein DETOXIFICATION</fullName>
    </recommendedName>
    <alternativeName>
        <fullName evidence="6">Multidrug and toxic compound extrusion protein</fullName>
    </alternativeName>
</protein>
<evidence type="ECO:0000256" key="5">
    <source>
        <dbReference type="ARBA" id="ARBA00023136"/>
    </source>
</evidence>
<comment type="subcellular location">
    <subcellularLocation>
        <location evidence="1">Membrane</location>
        <topology evidence="1">Multi-pass membrane protein</topology>
    </subcellularLocation>
</comment>